<dbReference type="InterPro" id="IPR029052">
    <property type="entry name" value="Metallo-depent_PP-like"/>
</dbReference>
<proteinExistence type="predicted"/>
<reference evidence="5" key="1">
    <citation type="submission" date="2018-12" db="EMBL/GenBank/DDBJ databases">
        <title>Complete genome sequence of Paenibacillus sp. MBLB1234.</title>
        <authorList>
            <person name="Nam Y.-D."/>
            <person name="Kang J."/>
            <person name="Chung W.-H."/>
            <person name="Park Y.S."/>
        </authorList>
    </citation>
    <scope>NUCLEOTIDE SEQUENCE [LARGE SCALE GENOMIC DNA]</scope>
    <source>
        <strain evidence="5">MBLB1234</strain>
    </source>
</reference>
<name>A0A3Q9IFP0_9BACL</name>
<dbReference type="GO" id="GO:0003993">
    <property type="term" value="F:acid phosphatase activity"/>
    <property type="evidence" value="ECO:0007669"/>
    <property type="project" value="InterPro"/>
</dbReference>
<dbReference type="SUPFAM" id="SSF49363">
    <property type="entry name" value="Purple acid phosphatase, N-terminal domain"/>
    <property type="match status" value="1"/>
</dbReference>
<dbReference type="AlphaFoldDB" id="A0A3Q9IFP0"/>
<protein>
    <submittedName>
        <fullName evidence="4">Metallophosphoesterase family protein</fullName>
    </submittedName>
</protein>
<dbReference type="EMBL" id="CP034346">
    <property type="protein sequence ID" value="AZS18118.1"/>
    <property type="molecule type" value="Genomic_DNA"/>
</dbReference>
<evidence type="ECO:0000256" key="1">
    <source>
        <dbReference type="ARBA" id="ARBA00022729"/>
    </source>
</evidence>
<dbReference type="Proteomes" id="UP000270678">
    <property type="component" value="Chromosome"/>
</dbReference>
<dbReference type="KEGG" id="plut:EI981_03995"/>
<dbReference type="InterPro" id="IPR015914">
    <property type="entry name" value="PAPs_N"/>
</dbReference>
<evidence type="ECO:0000259" key="2">
    <source>
        <dbReference type="Pfam" id="PF00149"/>
    </source>
</evidence>
<dbReference type="PANTHER" id="PTHR45867">
    <property type="entry name" value="PURPLE ACID PHOSPHATASE"/>
    <property type="match status" value="1"/>
</dbReference>
<sequence length="407" mass="46153">MRDRWLLPVLCLLLLAGAIGMIQLEHVHAVQPKSLVTTFKGDPGTSRAFTWYTEDENPAALLQIAEGTDNSALRGKDVLTYQAESAVIDIGNGQQNSSHKVEVSGLEPGRTYIYRVGNGSKGSWSKEHTFTTEAANTEEFTFINVTDSQGITRTDFELWGKTLDTALSLFPQASFIVHNGDLTENTEDEQAWNDFFATAGKWVPSIPLMPVTGNHEQVDSEASRYLAHFNLPEQGAEGSLPGTVYSYDYGEAHFVVLNTESNIDEQTEWLREDLRHNAKRWTIVAIHRPVYGGNQYKKIGAWAKVFDEYNVDLVLQGHNHEYSRSYSIKDEKIVGEGEGTVYVTTNASGQKFNEKKQDQFYHEVHFQNYKQMFAAITVTKSSLTYEAYDIEGQRLDRFELRQRRQRR</sequence>
<dbReference type="GO" id="GO:0046872">
    <property type="term" value="F:metal ion binding"/>
    <property type="evidence" value="ECO:0007669"/>
    <property type="project" value="InterPro"/>
</dbReference>
<dbReference type="PANTHER" id="PTHR45867:SF3">
    <property type="entry name" value="ACID PHOSPHATASE TYPE 7"/>
    <property type="match status" value="1"/>
</dbReference>
<dbReference type="InterPro" id="IPR008963">
    <property type="entry name" value="Purple_acid_Pase-like_N"/>
</dbReference>
<dbReference type="SUPFAM" id="SSF56300">
    <property type="entry name" value="Metallo-dependent phosphatases"/>
    <property type="match status" value="1"/>
</dbReference>
<dbReference type="OrthoDB" id="9809781at2"/>
<dbReference type="Gene3D" id="2.60.40.380">
    <property type="entry name" value="Purple acid phosphatase-like, N-terminal"/>
    <property type="match status" value="1"/>
</dbReference>
<dbReference type="InterPro" id="IPR004843">
    <property type="entry name" value="Calcineurin-like_PHP"/>
</dbReference>
<evidence type="ECO:0000259" key="3">
    <source>
        <dbReference type="Pfam" id="PF16656"/>
    </source>
</evidence>
<organism evidence="4 5">
    <name type="scientific">Paenibacillus lutimineralis</name>
    <dbReference type="NCBI Taxonomy" id="2707005"/>
    <lineage>
        <taxon>Bacteria</taxon>
        <taxon>Bacillati</taxon>
        <taxon>Bacillota</taxon>
        <taxon>Bacilli</taxon>
        <taxon>Bacillales</taxon>
        <taxon>Paenibacillaceae</taxon>
        <taxon>Paenibacillus</taxon>
    </lineage>
</organism>
<feature type="domain" description="Calcineurin-like phosphoesterase" evidence="2">
    <location>
        <begin position="171"/>
        <end position="322"/>
    </location>
</feature>
<dbReference type="Pfam" id="PF00149">
    <property type="entry name" value="Metallophos"/>
    <property type="match status" value="1"/>
</dbReference>
<keyword evidence="5" id="KW-1185">Reference proteome</keyword>
<dbReference type="Pfam" id="PF16656">
    <property type="entry name" value="Pur_ac_phosph_N"/>
    <property type="match status" value="1"/>
</dbReference>
<dbReference type="CDD" id="cd00063">
    <property type="entry name" value="FN3"/>
    <property type="match status" value="1"/>
</dbReference>
<gene>
    <name evidence="4" type="ORF">EI981_03995</name>
</gene>
<keyword evidence="1" id="KW-0732">Signal</keyword>
<feature type="domain" description="Purple acid phosphatase N-terminal" evidence="3">
    <location>
        <begin position="32"/>
        <end position="132"/>
    </location>
</feature>
<evidence type="ECO:0000313" key="4">
    <source>
        <dbReference type="EMBL" id="AZS18118.1"/>
    </source>
</evidence>
<accession>A0A3Q9IFP0</accession>
<evidence type="ECO:0000313" key="5">
    <source>
        <dbReference type="Proteomes" id="UP000270678"/>
    </source>
</evidence>
<dbReference type="InterPro" id="IPR003961">
    <property type="entry name" value="FN3_dom"/>
</dbReference>
<dbReference type="Gene3D" id="3.60.21.10">
    <property type="match status" value="1"/>
</dbReference>